<comment type="caution">
    <text evidence="1">The sequence shown here is derived from an EMBL/GenBank/DDBJ whole genome shotgun (WGS) entry which is preliminary data.</text>
</comment>
<dbReference type="AlphaFoldDB" id="A0ABD2XHX3"/>
<proteinExistence type="predicted"/>
<dbReference type="Proteomes" id="UP001627154">
    <property type="component" value="Unassembled WGS sequence"/>
</dbReference>
<keyword evidence="2" id="KW-1185">Reference proteome</keyword>
<evidence type="ECO:0000313" key="2">
    <source>
        <dbReference type="Proteomes" id="UP001627154"/>
    </source>
</evidence>
<protein>
    <recommendedName>
        <fullName evidence="3">CCHC-type domain-containing protein</fullName>
    </recommendedName>
</protein>
<accession>A0ABD2XHX3</accession>
<evidence type="ECO:0008006" key="3">
    <source>
        <dbReference type="Google" id="ProtNLM"/>
    </source>
</evidence>
<gene>
    <name evidence="1" type="ORF">TKK_002822</name>
</gene>
<name>A0ABD2XHX3_9HYME</name>
<dbReference type="EMBL" id="JBJJXI010000023">
    <property type="protein sequence ID" value="KAL3404792.1"/>
    <property type="molecule type" value="Genomic_DNA"/>
</dbReference>
<sequence>MRHLTKPFHIAKTNLPVIHLLMTPVPGALVAHLVAMGPPPIPLCAWCLTRICLLATCLRGVPAHNTSVHDAQTRSYRSIVKIEKIMPYFDGKNMPVTLFVHFCRTAKRFLRPTDYDFFITLLKTRARQEADGKVMDYGLRFSQKLRAASDNIWENLAPHLVPGALAPDLVPGAIFDNEPTKTFQSVRTINPSNQPPRLCFNCNKPGHLRCDYELVSHRAKPSHVDGQEGHLEEFPCLDGLESYLEIPSDGPDYHERDIDKVEVSSESSDTDDDIITGISLLPIGQVRKRKNGEWRNV</sequence>
<organism evidence="1 2">
    <name type="scientific">Trichogramma kaykai</name>
    <dbReference type="NCBI Taxonomy" id="54128"/>
    <lineage>
        <taxon>Eukaryota</taxon>
        <taxon>Metazoa</taxon>
        <taxon>Ecdysozoa</taxon>
        <taxon>Arthropoda</taxon>
        <taxon>Hexapoda</taxon>
        <taxon>Insecta</taxon>
        <taxon>Pterygota</taxon>
        <taxon>Neoptera</taxon>
        <taxon>Endopterygota</taxon>
        <taxon>Hymenoptera</taxon>
        <taxon>Apocrita</taxon>
        <taxon>Proctotrupomorpha</taxon>
        <taxon>Chalcidoidea</taxon>
        <taxon>Trichogrammatidae</taxon>
        <taxon>Trichogramma</taxon>
    </lineage>
</organism>
<reference evidence="1 2" key="1">
    <citation type="journal article" date="2024" name="bioRxiv">
        <title>A reference genome for Trichogramma kaykai: A tiny desert-dwelling parasitoid wasp with competing sex-ratio distorters.</title>
        <authorList>
            <person name="Culotta J."/>
            <person name="Lindsey A.R."/>
        </authorList>
    </citation>
    <scope>NUCLEOTIDE SEQUENCE [LARGE SCALE GENOMIC DNA]</scope>
    <source>
        <strain evidence="1 2">KSX58</strain>
    </source>
</reference>
<evidence type="ECO:0000313" key="1">
    <source>
        <dbReference type="EMBL" id="KAL3404792.1"/>
    </source>
</evidence>